<reference evidence="2 3" key="1">
    <citation type="submission" date="2018-06" db="EMBL/GenBank/DDBJ databases">
        <authorList>
            <consortium name="Pathogen Informatics"/>
            <person name="Doyle S."/>
        </authorList>
    </citation>
    <scope>NUCLEOTIDE SEQUENCE [LARGE SCALE GENOMIC DNA]</scope>
    <source>
        <strain evidence="2 3">NCTC9177</strain>
    </source>
</reference>
<dbReference type="InterPro" id="IPR036291">
    <property type="entry name" value="NAD(P)-bd_dom_sf"/>
</dbReference>
<dbReference type="EMBL" id="UGKR01000003">
    <property type="protein sequence ID" value="STS89955.1"/>
    <property type="molecule type" value="Genomic_DNA"/>
</dbReference>
<organism evidence="2 3">
    <name type="scientific">Klebsiella variicola</name>
    <dbReference type="NCBI Taxonomy" id="244366"/>
    <lineage>
        <taxon>Bacteria</taxon>
        <taxon>Pseudomonadati</taxon>
        <taxon>Pseudomonadota</taxon>
        <taxon>Gammaproteobacteria</taxon>
        <taxon>Enterobacterales</taxon>
        <taxon>Enterobacteriaceae</taxon>
        <taxon>Klebsiella/Raoultella group</taxon>
        <taxon>Klebsiella</taxon>
        <taxon>Klebsiella pneumoniae complex</taxon>
    </lineage>
</organism>
<feature type="domain" description="NAD-dependent epimerase/dehydratase" evidence="1">
    <location>
        <begin position="9"/>
        <end position="72"/>
    </location>
</feature>
<dbReference type="PANTHER" id="PTHR32487">
    <property type="entry name" value="3-OXO-DELTA(4,5)-STEROID 5-BETA-REDUCTASE"/>
    <property type="match status" value="1"/>
</dbReference>
<dbReference type="InterPro" id="IPR001509">
    <property type="entry name" value="Epimerase_deHydtase"/>
</dbReference>
<dbReference type="Gene3D" id="3.40.50.720">
    <property type="entry name" value="NAD(P)-binding Rossmann-like Domain"/>
    <property type="match status" value="1"/>
</dbReference>
<dbReference type="Pfam" id="PF01370">
    <property type="entry name" value="Epimerase"/>
    <property type="match status" value="1"/>
</dbReference>
<comment type="caution">
    <text evidence="2">The sequence shown here is derived from an EMBL/GenBank/DDBJ whole genome shotgun (WGS) entry which is preliminary data.</text>
</comment>
<protein>
    <submittedName>
        <fullName evidence="2">NAD-dependent epimerase/dehydratase family protein</fullName>
    </submittedName>
</protein>
<dbReference type="AlphaFoldDB" id="A0A7H4MI05"/>
<evidence type="ECO:0000313" key="3">
    <source>
        <dbReference type="Proteomes" id="UP000254545"/>
    </source>
</evidence>
<gene>
    <name evidence="2" type="ORF">NCTC9177_03843</name>
</gene>
<name>A0A7H4MI05_KLEVA</name>
<dbReference type="SUPFAM" id="SSF51735">
    <property type="entry name" value="NAD(P)-binding Rossmann-fold domains"/>
    <property type="match status" value="1"/>
</dbReference>
<dbReference type="Proteomes" id="UP000254545">
    <property type="component" value="Unassembled WGS sequence"/>
</dbReference>
<accession>A0A7H4MI05</accession>
<sequence>MNKTSSQVALVAGSSGIVGRQLVNTLLHRGWEVIGLSHRALSQPGAIPMIHVDLRDARHSTQALQPLSTVTHIFLQCLDECRKLERDGGAERYHAA</sequence>
<evidence type="ECO:0000313" key="2">
    <source>
        <dbReference type="EMBL" id="STS89955.1"/>
    </source>
</evidence>
<proteinExistence type="predicted"/>
<evidence type="ECO:0000259" key="1">
    <source>
        <dbReference type="Pfam" id="PF01370"/>
    </source>
</evidence>
<dbReference type="PANTHER" id="PTHR32487:SF0">
    <property type="entry name" value="3-OXO-DELTA(4,5)-STEROID 5-BETA-REDUCTASE"/>
    <property type="match status" value="1"/>
</dbReference>